<name>A0A1A9W2T6_9MUSC</name>
<dbReference type="Pfam" id="PF00588">
    <property type="entry name" value="SpoU_methylase"/>
    <property type="match status" value="1"/>
</dbReference>
<dbReference type="InterPro" id="IPR001537">
    <property type="entry name" value="SpoU_MeTrfase"/>
</dbReference>
<dbReference type="CDD" id="cd18091">
    <property type="entry name" value="SpoU-like_TRM3-like"/>
    <property type="match status" value="1"/>
</dbReference>
<dbReference type="InterPro" id="IPR029026">
    <property type="entry name" value="tRNA_m1G_MTases_N"/>
</dbReference>
<evidence type="ECO:0000256" key="1">
    <source>
        <dbReference type="ARBA" id="ARBA00022603"/>
    </source>
</evidence>
<dbReference type="VEuPathDB" id="VectorBase:GBRI004297"/>
<evidence type="ECO:0000313" key="4">
    <source>
        <dbReference type="EnsemblMetazoa" id="GBRI004297-PA"/>
    </source>
</evidence>
<keyword evidence="5" id="KW-1185">Reference proteome</keyword>
<evidence type="ECO:0000313" key="5">
    <source>
        <dbReference type="Proteomes" id="UP000091820"/>
    </source>
</evidence>
<dbReference type="GO" id="GO:0016423">
    <property type="term" value="F:tRNA (guanine) methyltransferase activity"/>
    <property type="evidence" value="ECO:0007669"/>
    <property type="project" value="InterPro"/>
</dbReference>
<evidence type="ECO:0000256" key="2">
    <source>
        <dbReference type="ARBA" id="ARBA00022679"/>
    </source>
</evidence>
<dbReference type="InterPro" id="IPR029028">
    <property type="entry name" value="Alpha/beta_knot_MTases"/>
</dbReference>
<accession>A0A1A9W2T6</accession>
<sequence>MGSAESVESNPLTIERLFAFLQEHFHEYREPDNLSLLPPLIDRYLQRNERNMQTTIESDESSIDIGGHLLQLFAQYEDNEDDLKVVLQIAYQVLYTITELDNHVYKINEEVIRFLINMLPTIHSKQLITKTVIYMQLYLKRFDTEYVLLREIWDIIKQRASTSMVLINNDFDVLVQMIDLLKACDHNIFNEPYFLATTKYLLNSDDGFERKYGLHLLRKSVHWLTNHVAVTWMRELNQNVETSWLVYITLLENLEEDQSHLILPSLNYLNELRNSEAIQGDWLTILYSRVLKHNNTLVKRWTIEYFMSELTSNDLNENILKQVLELSNSNFFYNHENYFLPRQHFDHFLSKRSSLLYTLLGDINWKPVPLYMWLKCLDDQSKNNLPKPSFESLLQIASKVRALRNYNIRQKVITLMNKCFANEIQEMSLIEYINFIESLYNPADIFKQHDLLFGKPLYAHFWETETYFSERLLEILYSNVKELEKASSSLLKFLKCIPKQNQGFLRFSAFYIKGANKYAHIFSELYNLNRKLLHVANLPSIINNFDEALVWDYGDQQQGIQARNAAIIYYLNHYPDKACNELDNISTIVLASDIPACTLSAFSSLINHAYEVNISIIDELIYRLEKIKCKEFIEIISWNICNQLDKSNYSEIYIENLMKYPSVCAMYCYSEPNFLKWFDTKLLLSGNFINGEPRFIPKIEAVFQYHEFSERPDGTVLGFLWLNALSAHGDKSHINHLLNCHKECTKKKPRYFENSREHRSKFRIACGVYILYEKIRNDNEILDEIWNILLNENNQSDVTLIYEHIVGYFENRFAVLLAYLKEMPNLTASQQITIAVITNHFCLRDELLKLEELKAIIQHLLPFIMGPNFQTRLYCQLVLWNIMEKYDKIFCSDIQVHTLMQQLMQAIKLAANGKLDEHLKDIRLIPFQKATKNGFHFLKVIMYITNVPFDELHIDSEMDDLINDKLLNQCKENFLKKYNKKSEHESDIELEDKGFDISNFIQRKMNPVNNFVEQTDLITYPKEENSRSNMYVVASLIEKLPNLGGIARTCEVLGVHNLILSSKMHIEKADFKNLRKNITYDYVGARLNQYAVRFQDHMTAERTLNIIEVPVKDLKLFLVRKQMEGYKIVGAEQTCNSECFETFEFPQKCILLLGHEKNGVPASLLGLLDYIVEIPQFGNVRSLNVHVTAALFMWEYCKQHILS</sequence>
<dbReference type="InterPro" id="IPR045330">
    <property type="entry name" value="TRM3/TARBP1"/>
</dbReference>
<dbReference type="InterPro" id="IPR044748">
    <property type="entry name" value="Trm3/TARBP1_C"/>
</dbReference>
<proteinExistence type="predicted"/>
<dbReference type="GO" id="GO:0003723">
    <property type="term" value="F:RNA binding"/>
    <property type="evidence" value="ECO:0007669"/>
    <property type="project" value="InterPro"/>
</dbReference>
<keyword evidence="2" id="KW-0808">Transferase</keyword>
<dbReference type="PANTHER" id="PTHR12029:SF11">
    <property type="entry name" value="METHYLTRANSFERASE TARBP1-RELATED"/>
    <property type="match status" value="1"/>
</dbReference>
<reference evidence="4" key="2">
    <citation type="submission" date="2020-05" db="UniProtKB">
        <authorList>
            <consortium name="EnsemblMetazoa"/>
        </authorList>
    </citation>
    <scope>IDENTIFICATION</scope>
    <source>
        <strain evidence="4">IAEA</strain>
    </source>
</reference>
<feature type="domain" description="tRNA/rRNA methyltransferase SpoU type" evidence="3">
    <location>
        <begin position="1101"/>
        <end position="1194"/>
    </location>
</feature>
<organism evidence="4 5">
    <name type="scientific">Glossina brevipalpis</name>
    <dbReference type="NCBI Taxonomy" id="37001"/>
    <lineage>
        <taxon>Eukaryota</taxon>
        <taxon>Metazoa</taxon>
        <taxon>Ecdysozoa</taxon>
        <taxon>Arthropoda</taxon>
        <taxon>Hexapoda</taxon>
        <taxon>Insecta</taxon>
        <taxon>Pterygota</taxon>
        <taxon>Neoptera</taxon>
        <taxon>Endopterygota</taxon>
        <taxon>Diptera</taxon>
        <taxon>Brachycera</taxon>
        <taxon>Muscomorpha</taxon>
        <taxon>Hippoboscoidea</taxon>
        <taxon>Glossinidae</taxon>
        <taxon>Glossina</taxon>
    </lineage>
</organism>
<dbReference type="Gene3D" id="3.40.1280.10">
    <property type="match status" value="1"/>
</dbReference>
<reference evidence="5" key="1">
    <citation type="submission" date="2014-03" db="EMBL/GenBank/DDBJ databases">
        <authorList>
            <person name="Aksoy S."/>
            <person name="Warren W."/>
            <person name="Wilson R.K."/>
        </authorList>
    </citation>
    <scope>NUCLEOTIDE SEQUENCE [LARGE SCALE GENOMIC DNA]</scope>
    <source>
        <strain evidence="5">IAEA</strain>
    </source>
</reference>
<dbReference type="Proteomes" id="UP000091820">
    <property type="component" value="Unassembled WGS sequence"/>
</dbReference>
<keyword evidence="1" id="KW-0489">Methyltransferase</keyword>
<dbReference type="AlphaFoldDB" id="A0A1A9W2T6"/>
<evidence type="ECO:0000259" key="3">
    <source>
        <dbReference type="Pfam" id="PF00588"/>
    </source>
</evidence>
<dbReference type="STRING" id="37001.A0A1A9W2T6"/>
<dbReference type="PANTHER" id="PTHR12029">
    <property type="entry name" value="RNA METHYLTRANSFERASE"/>
    <property type="match status" value="1"/>
</dbReference>
<dbReference type="EnsemblMetazoa" id="GBRI004297-RA">
    <property type="protein sequence ID" value="GBRI004297-PA"/>
    <property type="gene ID" value="GBRI004297"/>
</dbReference>
<protein>
    <recommendedName>
        <fullName evidence="3">tRNA/rRNA methyltransferase SpoU type domain-containing protein</fullName>
    </recommendedName>
</protein>
<dbReference type="GO" id="GO:0030488">
    <property type="term" value="P:tRNA methylation"/>
    <property type="evidence" value="ECO:0007669"/>
    <property type="project" value="InterPro"/>
</dbReference>
<dbReference type="SUPFAM" id="SSF75217">
    <property type="entry name" value="alpha/beta knot"/>
    <property type="match status" value="1"/>
</dbReference>